<reference evidence="2" key="1">
    <citation type="submission" date="2018-05" db="EMBL/GenBank/DDBJ databases">
        <authorList>
            <person name="Lanie J.A."/>
            <person name="Ng W.-L."/>
            <person name="Kazmierczak K.M."/>
            <person name="Andrzejewski T.M."/>
            <person name="Davidsen T.M."/>
            <person name="Wayne K.J."/>
            <person name="Tettelin H."/>
            <person name="Glass J.I."/>
            <person name="Rusch D."/>
            <person name="Podicherti R."/>
            <person name="Tsui H.-C.T."/>
            <person name="Winkler M.E."/>
        </authorList>
    </citation>
    <scope>NUCLEOTIDE SEQUENCE</scope>
</reference>
<evidence type="ECO:0000313" key="2">
    <source>
        <dbReference type="EMBL" id="SVD30804.1"/>
    </source>
</evidence>
<sequence length="94" mass="10786">RQGRSSHGFPPAEAGLWIFYNEDGTEESRKTFSPEDTEKQRKKLAQEAARANYEKALQDIRDGKGGSPELREAFEGIDKAFEENRKLLEELKKE</sequence>
<feature type="non-terminal residue" evidence="2">
    <location>
        <position position="1"/>
    </location>
</feature>
<protein>
    <submittedName>
        <fullName evidence="2">Uncharacterized protein</fullName>
    </submittedName>
</protein>
<name>A0A382U934_9ZZZZ</name>
<organism evidence="2">
    <name type="scientific">marine metagenome</name>
    <dbReference type="NCBI Taxonomy" id="408172"/>
    <lineage>
        <taxon>unclassified sequences</taxon>
        <taxon>metagenomes</taxon>
        <taxon>ecological metagenomes</taxon>
    </lineage>
</organism>
<dbReference type="AlphaFoldDB" id="A0A382U934"/>
<dbReference type="EMBL" id="UINC01142460">
    <property type="protein sequence ID" value="SVD30804.1"/>
    <property type="molecule type" value="Genomic_DNA"/>
</dbReference>
<proteinExistence type="predicted"/>
<accession>A0A382U934</accession>
<gene>
    <name evidence="2" type="ORF">METZ01_LOCUS383658</name>
</gene>
<feature type="compositionally biased region" description="Basic and acidic residues" evidence="1">
    <location>
        <begin position="26"/>
        <end position="39"/>
    </location>
</feature>
<feature type="region of interest" description="Disordered" evidence="1">
    <location>
        <begin position="26"/>
        <end position="48"/>
    </location>
</feature>
<evidence type="ECO:0000256" key="1">
    <source>
        <dbReference type="SAM" id="MobiDB-lite"/>
    </source>
</evidence>